<name>A0A4Q4TB99_9PEZI</name>
<sequence length="348" mass="37523">MAPHGTEEDATALVADLPGQEPSFNGRLQLKNFMFISKTNSESQVVRRSSRLAKSPSTVSPSPSPSTPSSQPSAASPVKKPRPAKRKVEEITTSTTTSTTTTAVVNRSTPSASPAKRSRSSGGGRSSGYAPPSMYAHLPGLPDAVAPNMLIFFIGLNPGIETARTGHAYAHPSNLFWKLLYSSGITPVPCKAAEDRGMPERYGLGLTNIVARPSRSGAELSRVEMDAGVAALEAKCARWRPEVVCVVGKSIWESIFRVRRGRPLAKGEFRYGWQDENERMGVVEDDDAVAEDGQRGRWGGARVFVSSSTSGLAASLRPEEKERIWKELGDWCVQRRKEREAAGAGVPS</sequence>
<feature type="domain" description="Uracil-DNA glycosylase-like" evidence="5">
    <location>
        <begin position="142"/>
        <end position="329"/>
    </location>
</feature>
<dbReference type="SMART" id="SM00986">
    <property type="entry name" value="UDG"/>
    <property type="match status" value="1"/>
</dbReference>
<feature type="region of interest" description="Disordered" evidence="4">
    <location>
        <begin position="1"/>
        <end position="23"/>
    </location>
</feature>
<dbReference type="Gene3D" id="3.40.470.10">
    <property type="entry name" value="Uracil-DNA glycosylase-like domain"/>
    <property type="match status" value="1"/>
</dbReference>
<accession>A0A4Q4TB99</accession>
<dbReference type="PANTHER" id="PTHR12159">
    <property type="entry name" value="G/T AND G/U MISMATCH-SPECIFIC DNA GLYCOSYLASE"/>
    <property type="match status" value="1"/>
</dbReference>
<gene>
    <name evidence="6" type="ORF">DL764_004797</name>
</gene>
<dbReference type="InterPro" id="IPR005122">
    <property type="entry name" value="Uracil-DNA_glycosylase-like"/>
</dbReference>
<feature type="compositionally biased region" description="Low complexity" evidence="4">
    <location>
        <begin position="92"/>
        <end position="115"/>
    </location>
</feature>
<dbReference type="InterPro" id="IPR015637">
    <property type="entry name" value="MUG/TDG"/>
</dbReference>
<protein>
    <recommendedName>
        <fullName evidence="5">Uracil-DNA glycosylase-like domain-containing protein</fullName>
    </recommendedName>
</protein>
<evidence type="ECO:0000256" key="3">
    <source>
        <dbReference type="ARBA" id="ARBA00023204"/>
    </source>
</evidence>
<dbReference type="CDD" id="cd10028">
    <property type="entry name" value="UDG-F2_TDG_MUG"/>
    <property type="match status" value="1"/>
</dbReference>
<evidence type="ECO:0000313" key="6">
    <source>
        <dbReference type="EMBL" id="RYP03921.1"/>
    </source>
</evidence>
<evidence type="ECO:0000313" key="7">
    <source>
        <dbReference type="Proteomes" id="UP000293360"/>
    </source>
</evidence>
<keyword evidence="1" id="KW-0227">DNA damage</keyword>
<dbReference type="GO" id="GO:0004844">
    <property type="term" value="F:uracil DNA N-glycosylase activity"/>
    <property type="evidence" value="ECO:0007669"/>
    <property type="project" value="TreeGrafter"/>
</dbReference>
<evidence type="ECO:0000256" key="1">
    <source>
        <dbReference type="ARBA" id="ARBA00022763"/>
    </source>
</evidence>
<keyword evidence="7" id="KW-1185">Reference proteome</keyword>
<dbReference type="GO" id="GO:0006285">
    <property type="term" value="P:base-excision repair, AP site formation"/>
    <property type="evidence" value="ECO:0007669"/>
    <property type="project" value="InterPro"/>
</dbReference>
<dbReference type="FunFam" id="3.40.470.10:FF:000010">
    <property type="entry name" value="G/U mismatch-specific DNA glycosylase"/>
    <property type="match status" value="1"/>
</dbReference>
<evidence type="ECO:0000256" key="4">
    <source>
        <dbReference type="SAM" id="MobiDB-lite"/>
    </source>
</evidence>
<dbReference type="STRING" id="155417.A0A4Q4TB99"/>
<reference evidence="6 7" key="1">
    <citation type="submission" date="2018-06" db="EMBL/GenBank/DDBJ databases">
        <title>Complete Genomes of Monosporascus.</title>
        <authorList>
            <person name="Robinson A.J."/>
            <person name="Natvig D.O."/>
        </authorList>
    </citation>
    <scope>NUCLEOTIDE SEQUENCE [LARGE SCALE GENOMIC DNA]</scope>
    <source>
        <strain evidence="6 7">CBS 110550</strain>
    </source>
</reference>
<organism evidence="6 7">
    <name type="scientific">Monosporascus ibericus</name>
    <dbReference type="NCBI Taxonomy" id="155417"/>
    <lineage>
        <taxon>Eukaryota</taxon>
        <taxon>Fungi</taxon>
        <taxon>Dikarya</taxon>
        <taxon>Ascomycota</taxon>
        <taxon>Pezizomycotina</taxon>
        <taxon>Sordariomycetes</taxon>
        <taxon>Xylariomycetidae</taxon>
        <taxon>Xylariales</taxon>
        <taxon>Xylariales incertae sedis</taxon>
        <taxon>Monosporascus</taxon>
    </lineage>
</organism>
<dbReference type="PANTHER" id="PTHR12159:SF9">
    <property type="entry name" value="G_T MISMATCH-SPECIFIC THYMINE DNA GLYCOSYLASE"/>
    <property type="match status" value="1"/>
</dbReference>
<dbReference type="InterPro" id="IPR036895">
    <property type="entry name" value="Uracil-DNA_glycosylase-like_sf"/>
</dbReference>
<proteinExistence type="predicted"/>
<feature type="compositionally biased region" description="Low complexity" evidence="4">
    <location>
        <begin position="55"/>
        <end position="78"/>
    </location>
</feature>
<keyword evidence="3" id="KW-0234">DNA repair</keyword>
<dbReference type="EMBL" id="QJNU01000236">
    <property type="protein sequence ID" value="RYP03921.1"/>
    <property type="molecule type" value="Genomic_DNA"/>
</dbReference>
<dbReference type="Proteomes" id="UP000293360">
    <property type="component" value="Unassembled WGS sequence"/>
</dbReference>
<feature type="region of interest" description="Disordered" evidence="4">
    <location>
        <begin position="40"/>
        <end position="128"/>
    </location>
</feature>
<dbReference type="SMART" id="SM00987">
    <property type="entry name" value="UreE_C"/>
    <property type="match status" value="1"/>
</dbReference>
<comment type="caution">
    <text evidence="6">The sequence shown here is derived from an EMBL/GenBank/DDBJ whole genome shotgun (WGS) entry which is preliminary data.</text>
</comment>
<evidence type="ECO:0000256" key="2">
    <source>
        <dbReference type="ARBA" id="ARBA00022801"/>
    </source>
</evidence>
<dbReference type="Pfam" id="PF03167">
    <property type="entry name" value="UDG"/>
    <property type="match status" value="1"/>
</dbReference>
<evidence type="ECO:0000259" key="5">
    <source>
        <dbReference type="SMART" id="SM00986"/>
    </source>
</evidence>
<dbReference type="OrthoDB" id="565731at2759"/>
<dbReference type="SUPFAM" id="SSF52141">
    <property type="entry name" value="Uracil-DNA glycosylase-like"/>
    <property type="match status" value="1"/>
</dbReference>
<keyword evidence="2" id="KW-0378">Hydrolase</keyword>
<dbReference type="GO" id="GO:0008263">
    <property type="term" value="F:pyrimidine-specific mismatch base pair DNA N-glycosylase activity"/>
    <property type="evidence" value="ECO:0007669"/>
    <property type="project" value="TreeGrafter"/>
</dbReference>
<dbReference type="AlphaFoldDB" id="A0A4Q4TB99"/>